<dbReference type="PROSITE" id="PS00028">
    <property type="entry name" value="ZINC_FINGER_C2H2_1"/>
    <property type="match status" value="1"/>
</dbReference>
<feature type="region of interest" description="Disordered" evidence="1">
    <location>
        <begin position="608"/>
        <end position="698"/>
    </location>
</feature>
<feature type="region of interest" description="Disordered" evidence="1">
    <location>
        <begin position="328"/>
        <end position="358"/>
    </location>
</feature>
<reference evidence="3" key="2">
    <citation type="submission" date="2025-05" db="UniProtKB">
        <authorList>
            <consortium name="EnsemblMetazoa"/>
        </authorList>
    </citation>
    <scope>IDENTIFICATION</scope>
    <source>
        <strain evidence="3">Foshan</strain>
    </source>
</reference>
<name>A0ABM1Z3N5_AEDAL</name>
<dbReference type="EnsemblMetazoa" id="AALFPA23_014759.R21422">
    <property type="protein sequence ID" value="AALFPA23_014759.P21422"/>
    <property type="gene ID" value="AALFPA23_014759"/>
</dbReference>
<feature type="region of interest" description="Disordered" evidence="1">
    <location>
        <begin position="131"/>
        <end position="150"/>
    </location>
</feature>
<feature type="compositionally biased region" description="Polar residues" evidence="1">
    <location>
        <begin position="215"/>
        <end position="226"/>
    </location>
</feature>
<reference evidence="4" key="1">
    <citation type="journal article" date="2015" name="Proc. Natl. Acad. Sci. U.S.A.">
        <title>Genome sequence of the Asian Tiger mosquito, Aedes albopictus, reveals insights into its biology, genetics, and evolution.</title>
        <authorList>
            <person name="Chen X.G."/>
            <person name="Jiang X."/>
            <person name="Gu J."/>
            <person name="Xu M."/>
            <person name="Wu Y."/>
            <person name="Deng Y."/>
            <person name="Zhang C."/>
            <person name="Bonizzoni M."/>
            <person name="Dermauw W."/>
            <person name="Vontas J."/>
            <person name="Armbruster P."/>
            <person name="Huang X."/>
            <person name="Yang Y."/>
            <person name="Zhang H."/>
            <person name="He W."/>
            <person name="Peng H."/>
            <person name="Liu Y."/>
            <person name="Wu K."/>
            <person name="Chen J."/>
            <person name="Lirakis M."/>
            <person name="Topalis P."/>
            <person name="Van Leeuwen T."/>
            <person name="Hall A.B."/>
            <person name="Jiang X."/>
            <person name="Thorpe C."/>
            <person name="Mueller R.L."/>
            <person name="Sun C."/>
            <person name="Waterhouse R.M."/>
            <person name="Yan G."/>
            <person name="Tu Z.J."/>
            <person name="Fang X."/>
            <person name="James A.A."/>
        </authorList>
    </citation>
    <scope>NUCLEOTIDE SEQUENCE [LARGE SCALE GENOMIC DNA]</scope>
    <source>
        <strain evidence="4">Foshan</strain>
    </source>
</reference>
<feature type="domain" description="C2H2-type" evidence="2">
    <location>
        <begin position="9"/>
        <end position="30"/>
    </location>
</feature>
<protein>
    <recommendedName>
        <fullName evidence="2">C2H2-type domain-containing protein</fullName>
    </recommendedName>
</protein>
<evidence type="ECO:0000313" key="4">
    <source>
        <dbReference type="Proteomes" id="UP000069940"/>
    </source>
</evidence>
<dbReference type="GeneID" id="109401125"/>
<feature type="region of interest" description="Disordered" evidence="1">
    <location>
        <begin position="262"/>
        <end position="282"/>
    </location>
</feature>
<feature type="compositionally biased region" description="Polar residues" evidence="1">
    <location>
        <begin position="632"/>
        <end position="642"/>
    </location>
</feature>
<evidence type="ECO:0000256" key="1">
    <source>
        <dbReference type="SAM" id="MobiDB-lite"/>
    </source>
</evidence>
<feature type="region of interest" description="Disordered" evidence="1">
    <location>
        <begin position="215"/>
        <end position="246"/>
    </location>
</feature>
<evidence type="ECO:0000313" key="3">
    <source>
        <dbReference type="EnsemblMetazoa" id="AALFPA23_014759.P21422"/>
    </source>
</evidence>
<dbReference type="RefSeq" id="XP_029727941.2">
    <property type="nucleotide sequence ID" value="XM_029872081.2"/>
</dbReference>
<sequence length="698" mass="76218">MKIPKEVQCRTCGQVFCCAKCRLKHEDNSHQEMQAIRQICYICNNRPFPLRTDTKITPSNVLIQHVLTEHLPLRCNRCSKVFLTASDFKAIMRCTPFGENNAGHACSLEHSPNIPTIMETPVESNVEVENKENIGGNGSSISDQSSDSRNKLRPATAIKVKAPLAASQISEELSAIVDPKEEIEEPSEALLTPLSKINLRWKRKSQTFDSLNGSSNLSAFNTSEVPNSARKKLARTTSTPMMHGYGPNAKCSNESYSSALGQMSSIHHSSANESSSIPTSPPASYELEKVRALIKSRSKVAVTPLRQVMSKSIQRALAQHGHYTKMLAPGTQRKMSFNSTGSSVSNSTTGQSPPRNALDLRTTPVLKRSSSETCVGGRKNAKTTTYLLQKTQSEDSGLYQPDENESQYYEAHQNETSLESDGSVANQENSSNHKLDERSMIANGLVFPGYYQDTPKIAGGILKKVISFTTPEMTRIGEHHPDDPDETADVWATPCSVPPRSFSCSALQETGLNSFLQESSYDDVFVPPTRSKSHNKLKMEPTVPSTGKLWTIVSNVIRLASRSDVRDELDNPEYSSGSDSGGGGGGTGGGGSTFSTNLVKRATSFAGFLRNRLPGRPLQTSTSPESDELPSPNRSGGLSDSGGTKRRRTNSVYTRPYESGAMRPLPVSPLAKRKRIQGRQPIERMRNSSNRGSSGSDY</sequence>
<keyword evidence="4" id="KW-1185">Reference proteome</keyword>
<feature type="compositionally biased region" description="Gly residues" evidence="1">
    <location>
        <begin position="579"/>
        <end position="592"/>
    </location>
</feature>
<organism evidence="3 4">
    <name type="scientific">Aedes albopictus</name>
    <name type="common">Asian tiger mosquito</name>
    <name type="synonym">Stegomyia albopicta</name>
    <dbReference type="NCBI Taxonomy" id="7160"/>
    <lineage>
        <taxon>Eukaryota</taxon>
        <taxon>Metazoa</taxon>
        <taxon>Ecdysozoa</taxon>
        <taxon>Arthropoda</taxon>
        <taxon>Hexapoda</taxon>
        <taxon>Insecta</taxon>
        <taxon>Pterygota</taxon>
        <taxon>Neoptera</taxon>
        <taxon>Endopterygota</taxon>
        <taxon>Diptera</taxon>
        <taxon>Nematocera</taxon>
        <taxon>Culicoidea</taxon>
        <taxon>Culicidae</taxon>
        <taxon>Culicinae</taxon>
        <taxon>Aedini</taxon>
        <taxon>Aedes</taxon>
        <taxon>Stegomyia</taxon>
    </lineage>
</organism>
<accession>A0ABM1Z3N5</accession>
<proteinExistence type="predicted"/>
<feature type="compositionally biased region" description="Low complexity" evidence="1">
    <location>
        <begin position="336"/>
        <end position="352"/>
    </location>
</feature>
<feature type="region of interest" description="Disordered" evidence="1">
    <location>
        <begin position="567"/>
        <end position="596"/>
    </location>
</feature>
<feature type="region of interest" description="Disordered" evidence="1">
    <location>
        <begin position="409"/>
        <end position="436"/>
    </location>
</feature>
<feature type="compositionally biased region" description="Polar residues" evidence="1">
    <location>
        <begin position="414"/>
        <end position="430"/>
    </location>
</feature>
<evidence type="ECO:0000259" key="2">
    <source>
        <dbReference type="PROSITE" id="PS00028"/>
    </source>
</evidence>
<dbReference type="Proteomes" id="UP000069940">
    <property type="component" value="Unassembled WGS sequence"/>
</dbReference>
<feature type="compositionally biased region" description="Low complexity" evidence="1">
    <location>
        <begin position="264"/>
        <end position="277"/>
    </location>
</feature>
<dbReference type="InterPro" id="IPR013087">
    <property type="entry name" value="Znf_C2H2_type"/>
</dbReference>
<feature type="compositionally biased region" description="Low complexity" evidence="1">
    <location>
        <begin position="687"/>
        <end position="698"/>
    </location>
</feature>